<feature type="domain" description="F-box" evidence="3">
    <location>
        <begin position="138"/>
        <end position="188"/>
    </location>
</feature>
<dbReference type="PANTHER" id="PTHR22904">
    <property type="entry name" value="TPR REPEAT CONTAINING PROTEIN"/>
    <property type="match status" value="1"/>
</dbReference>
<dbReference type="SUPFAM" id="SSF81383">
    <property type="entry name" value="F-box domain"/>
    <property type="match status" value="1"/>
</dbReference>
<dbReference type="Gene3D" id="3.80.10.10">
    <property type="entry name" value="Ribonuclease Inhibitor"/>
    <property type="match status" value="1"/>
</dbReference>
<name>A0AAD4C112_BOLED</name>
<evidence type="ECO:0000313" key="5">
    <source>
        <dbReference type="Proteomes" id="UP001194468"/>
    </source>
</evidence>
<dbReference type="PANTHER" id="PTHR22904:SF523">
    <property type="entry name" value="STRESS-INDUCED-PHOSPHOPROTEIN 1"/>
    <property type="match status" value="1"/>
</dbReference>
<dbReference type="InterPro" id="IPR011990">
    <property type="entry name" value="TPR-like_helical_dom_sf"/>
</dbReference>
<accession>A0AAD4C112</accession>
<organism evidence="4 5">
    <name type="scientific">Boletus edulis BED1</name>
    <dbReference type="NCBI Taxonomy" id="1328754"/>
    <lineage>
        <taxon>Eukaryota</taxon>
        <taxon>Fungi</taxon>
        <taxon>Dikarya</taxon>
        <taxon>Basidiomycota</taxon>
        <taxon>Agaricomycotina</taxon>
        <taxon>Agaricomycetes</taxon>
        <taxon>Agaricomycetidae</taxon>
        <taxon>Boletales</taxon>
        <taxon>Boletineae</taxon>
        <taxon>Boletaceae</taxon>
        <taxon>Boletoideae</taxon>
        <taxon>Boletus</taxon>
    </lineage>
</organism>
<dbReference type="SUPFAM" id="SSF52047">
    <property type="entry name" value="RNI-like"/>
    <property type="match status" value="1"/>
</dbReference>
<evidence type="ECO:0000259" key="3">
    <source>
        <dbReference type="PROSITE" id="PS50181"/>
    </source>
</evidence>
<sequence length="552" mass="61713">MSWKATFDKGVACFKRDALEEALTHIDQAVELQNSNFIVYDSRAAVHERLGNIKAALRDSKHVIDLAPERWQGYARSARLFDLLGKHGSAIKMVDHALSILRPEDAQRRTPLVVLREKAVTAEAAAEKQRLSQVVQTSYLLGKLPVETLVGIFTVLIDEDHTWAVSLSHVCGHWRRILINTPSAWQTLVLSTKHPLRKAKLWQERAKNRIARISVTVSELDRASVFAQLQDLSWNNLSSLRISGNAFSELCHMLTDISLPHTFSNLDELILFDCIPAAQLTCCLSGPNWKLGILRLSGTIDMMDEWWQRIQQLRELHIDGFVTRFSTSVFTANPSLERLVLGCVARVRDNLDPDNDSSPTSLDNLKTIECRGFISFLRVISAPSITHFSIHSTLADDTLLNIASRPSLVELHITNCALDPLTLPILLSSTPNLQTLQINCIQAVVNEMFQFLTPKAVDPLNGLPCRALKNVDVSQCSDLTTSSAYAFVKTRAQYASESIGSGEKCAVIVSLKVDGCPNIEPDMLPWFRSKVARFSCVYGTRKDFMKSRRRGP</sequence>
<dbReference type="PROSITE" id="PS50181">
    <property type="entry name" value="FBOX"/>
    <property type="match status" value="1"/>
</dbReference>
<dbReference type="AlphaFoldDB" id="A0AAD4C112"/>
<dbReference type="InterPro" id="IPR036047">
    <property type="entry name" value="F-box-like_dom_sf"/>
</dbReference>
<evidence type="ECO:0000256" key="1">
    <source>
        <dbReference type="ARBA" id="ARBA00022737"/>
    </source>
</evidence>
<protein>
    <recommendedName>
        <fullName evidence="3">F-box domain-containing protein</fullName>
    </recommendedName>
</protein>
<dbReference type="InterPro" id="IPR001810">
    <property type="entry name" value="F-box_dom"/>
</dbReference>
<dbReference type="Gene3D" id="1.20.1280.50">
    <property type="match status" value="1"/>
</dbReference>
<evidence type="ECO:0000256" key="2">
    <source>
        <dbReference type="ARBA" id="ARBA00022803"/>
    </source>
</evidence>
<keyword evidence="5" id="KW-1185">Reference proteome</keyword>
<dbReference type="InterPro" id="IPR019734">
    <property type="entry name" value="TPR_rpt"/>
</dbReference>
<keyword evidence="1" id="KW-0677">Repeat</keyword>
<keyword evidence="2" id="KW-0802">TPR repeat</keyword>
<dbReference type="SMART" id="SM00028">
    <property type="entry name" value="TPR"/>
    <property type="match status" value="3"/>
</dbReference>
<dbReference type="SUPFAM" id="SSF48452">
    <property type="entry name" value="TPR-like"/>
    <property type="match status" value="1"/>
</dbReference>
<dbReference type="GO" id="GO:0051879">
    <property type="term" value="F:Hsp90 protein binding"/>
    <property type="evidence" value="ECO:0007669"/>
    <property type="project" value="TreeGrafter"/>
</dbReference>
<reference evidence="4" key="1">
    <citation type="submission" date="2019-10" db="EMBL/GenBank/DDBJ databases">
        <authorList>
            <consortium name="DOE Joint Genome Institute"/>
            <person name="Kuo A."/>
            <person name="Miyauchi S."/>
            <person name="Kiss E."/>
            <person name="Drula E."/>
            <person name="Kohler A."/>
            <person name="Sanchez-Garcia M."/>
            <person name="Andreopoulos B."/>
            <person name="Barry K.W."/>
            <person name="Bonito G."/>
            <person name="Buee M."/>
            <person name="Carver A."/>
            <person name="Chen C."/>
            <person name="Cichocki N."/>
            <person name="Clum A."/>
            <person name="Culley D."/>
            <person name="Crous P.W."/>
            <person name="Fauchery L."/>
            <person name="Girlanda M."/>
            <person name="Hayes R."/>
            <person name="Keri Z."/>
            <person name="LaButti K."/>
            <person name="Lipzen A."/>
            <person name="Lombard V."/>
            <person name="Magnuson J."/>
            <person name="Maillard F."/>
            <person name="Morin E."/>
            <person name="Murat C."/>
            <person name="Nolan M."/>
            <person name="Ohm R."/>
            <person name="Pangilinan J."/>
            <person name="Pereira M."/>
            <person name="Perotto S."/>
            <person name="Peter M."/>
            <person name="Riley R."/>
            <person name="Sitrit Y."/>
            <person name="Stielow B."/>
            <person name="Szollosi G."/>
            <person name="Zifcakova L."/>
            <person name="Stursova M."/>
            <person name="Spatafora J.W."/>
            <person name="Tedersoo L."/>
            <person name="Vaario L.-M."/>
            <person name="Yamada A."/>
            <person name="Yan M."/>
            <person name="Wang P."/>
            <person name="Xu J."/>
            <person name="Bruns T."/>
            <person name="Baldrian P."/>
            <person name="Vilgalys R."/>
            <person name="Henrissat B."/>
            <person name="Grigoriev I.V."/>
            <person name="Hibbett D."/>
            <person name="Nagy L.G."/>
            <person name="Martin F.M."/>
        </authorList>
    </citation>
    <scope>NUCLEOTIDE SEQUENCE</scope>
    <source>
        <strain evidence="4">BED1</strain>
    </source>
</reference>
<comment type="caution">
    <text evidence="4">The sequence shown here is derived from an EMBL/GenBank/DDBJ whole genome shotgun (WGS) entry which is preliminary data.</text>
</comment>
<dbReference type="InterPro" id="IPR032675">
    <property type="entry name" value="LRR_dom_sf"/>
</dbReference>
<proteinExistence type="predicted"/>
<gene>
    <name evidence="4" type="ORF">L210DRAFT_959615</name>
</gene>
<evidence type="ECO:0000313" key="4">
    <source>
        <dbReference type="EMBL" id="KAF8444845.1"/>
    </source>
</evidence>
<dbReference type="Gene3D" id="1.25.40.10">
    <property type="entry name" value="Tetratricopeptide repeat domain"/>
    <property type="match status" value="1"/>
</dbReference>
<dbReference type="EMBL" id="WHUW01000006">
    <property type="protein sequence ID" value="KAF8444845.1"/>
    <property type="molecule type" value="Genomic_DNA"/>
</dbReference>
<dbReference type="Proteomes" id="UP001194468">
    <property type="component" value="Unassembled WGS sequence"/>
</dbReference>
<reference evidence="4" key="2">
    <citation type="journal article" date="2020" name="Nat. Commun.">
        <title>Large-scale genome sequencing of mycorrhizal fungi provides insights into the early evolution of symbiotic traits.</title>
        <authorList>
            <person name="Miyauchi S."/>
            <person name="Kiss E."/>
            <person name="Kuo A."/>
            <person name="Drula E."/>
            <person name="Kohler A."/>
            <person name="Sanchez-Garcia M."/>
            <person name="Morin E."/>
            <person name="Andreopoulos B."/>
            <person name="Barry K.W."/>
            <person name="Bonito G."/>
            <person name="Buee M."/>
            <person name="Carver A."/>
            <person name="Chen C."/>
            <person name="Cichocki N."/>
            <person name="Clum A."/>
            <person name="Culley D."/>
            <person name="Crous P.W."/>
            <person name="Fauchery L."/>
            <person name="Girlanda M."/>
            <person name="Hayes R.D."/>
            <person name="Keri Z."/>
            <person name="LaButti K."/>
            <person name="Lipzen A."/>
            <person name="Lombard V."/>
            <person name="Magnuson J."/>
            <person name="Maillard F."/>
            <person name="Murat C."/>
            <person name="Nolan M."/>
            <person name="Ohm R.A."/>
            <person name="Pangilinan J."/>
            <person name="Pereira M.F."/>
            <person name="Perotto S."/>
            <person name="Peter M."/>
            <person name="Pfister S."/>
            <person name="Riley R."/>
            <person name="Sitrit Y."/>
            <person name="Stielow J.B."/>
            <person name="Szollosi G."/>
            <person name="Zifcakova L."/>
            <person name="Stursova M."/>
            <person name="Spatafora J.W."/>
            <person name="Tedersoo L."/>
            <person name="Vaario L.M."/>
            <person name="Yamada A."/>
            <person name="Yan M."/>
            <person name="Wang P."/>
            <person name="Xu J."/>
            <person name="Bruns T."/>
            <person name="Baldrian P."/>
            <person name="Vilgalys R."/>
            <person name="Dunand C."/>
            <person name="Henrissat B."/>
            <person name="Grigoriev I.V."/>
            <person name="Hibbett D."/>
            <person name="Nagy L.G."/>
            <person name="Martin F.M."/>
        </authorList>
    </citation>
    <scope>NUCLEOTIDE SEQUENCE</scope>
    <source>
        <strain evidence="4">BED1</strain>
    </source>
</reference>